<keyword evidence="2" id="KW-1185">Reference proteome</keyword>
<organism evidence="1 2">
    <name type="scientific">Trametes pubescens</name>
    <name type="common">White-rot fungus</name>
    <dbReference type="NCBI Taxonomy" id="154538"/>
    <lineage>
        <taxon>Eukaryota</taxon>
        <taxon>Fungi</taxon>
        <taxon>Dikarya</taxon>
        <taxon>Basidiomycota</taxon>
        <taxon>Agaricomycotina</taxon>
        <taxon>Agaricomycetes</taxon>
        <taxon>Polyporales</taxon>
        <taxon>Polyporaceae</taxon>
        <taxon>Trametes</taxon>
    </lineage>
</organism>
<gene>
    <name evidence="1" type="ORF">TRAPUB_7437</name>
</gene>
<evidence type="ECO:0000313" key="1">
    <source>
        <dbReference type="EMBL" id="OJT02104.1"/>
    </source>
</evidence>
<proteinExistence type="predicted"/>
<reference evidence="1 2" key="1">
    <citation type="submission" date="2016-10" db="EMBL/GenBank/DDBJ databases">
        <title>Genome sequence of the basidiomycete white-rot fungus Trametes pubescens.</title>
        <authorList>
            <person name="Makela M.R."/>
            <person name="Granchi Z."/>
            <person name="Peng M."/>
            <person name="De Vries R.P."/>
            <person name="Grigoriev I."/>
            <person name="Riley R."/>
            <person name="Hilden K."/>
        </authorList>
    </citation>
    <scope>NUCLEOTIDE SEQUENCE [LARGE SCALE GENOMIC DNA]</scope>
    <source>
        <strain evidence="1 2">FBCC735</strain>
    </source>
</reference>
<evidence type="ECO:0008006" key="3">
    <source>
        <dbReference type="Google" id="ProtNLM"/>
    </source>
</evidence>
<dbReference type="Gene3D" id="3.80.10.10">
    <property type="entry name" value="Ribonuclease Inhibitor"/>
    <property type="match status" value="1"/>
</dbReference>
<dbReference type="SUPFAM" id="SSF52047">
    <property type="entry name" value="RNI-like"/>
    <property type="match status" value="1"/>
</dbReference>
<name>A0A1M2V3C8_TRAPU</name>
<evidence type="ECO:0000313" key="2">
    <source>
        <dbReference type="Proteomes" id="UP000184267"/>
    </source>
</evidence>
<comment type="caution">
    <text evidence="1">The sequence shown here is derived from an EMBL/GenBank/DDBJ whole genome shotgun (WGS) entry which is preliminary data.</text>
</comment>
<dbReference type="Proteomes" id="UP000184267">
    <property type="component" value="Unassembled WGS sequence"/>
</dbReference>
<dbReference type="InterPro" id="IPR032675">
    <property type="entry name" value="LRR_dom_sf"/>
</dbReference>
<sequence length="398" mass="44363">MTLILRYSDFGAGCLSDTAYPAHARALISNTLLHDTLAKQSADTESSWFSKSSPFLDDRRLKTANEFGKALRYLPFVRSITFTCAVQGVAWKALKLCLSFPQVKSIEFAKSATFELVAPFPTGAGSISCLEELFYPTPLIPHLSSVLRGMTTLHKVCKLETACLSTLVLGMSSTARSLVMPMLTTPLREMVKADWPTLQNFSLKGSLPDDVDVWFTECLTSLLLRMPTLRCLDISAALPVSTSKRCRVLNCSASPVVGLEGLRSLTIAHPDPNDAVFSTTFSDLAHLSLRDWPRHYDIVSHREYSNFWRSPILSATEALSVLQHLQVSDKLTTLELVYSTDEADDDLLIFITKAFPKLRHLQLHRYRRSPDETVDHTSKTIQENPLGRISSCEMSTIK</sequence>
<protein>
    <recommendedName>
        <fullName evidence="3">F-box domain-containing protein</fullName>
    </recommendedName>
</protein>
<dbReference type="EMBL" id="MNAD01001701">
    <property type="protein sequence ID" value="OJT02104.1"/>
    <property type="molecule type" value="Genomic_DNA"/>
</dbReference>
<accession>A0A1M2V3C8</accession>
<dbReference type="AlphaFoldDB" id="A0A1M2V3C8"/>
<dbReference type="OrthoDB" id="3270220at2759"/>